<dbReference type="OrthoDB" id="6283008at2759"/>
<dbReference type="Pfam" id="PF05764">
    <property type="entry name" value="YL1"/>
    <property type="match status" value="1"/>
</dbReference>
<name>A0A504YPA9_FASGI</name>
<keyword evidence="4" id="KW-1185">Reference proteome</keyword>
<dbReference type="STRING" id="46835.A0A504YPA9"/>
<dbReference type="Proteomes" id="UP000316759">
    <property type="component" value="Unassembled WGS sequence"/>
</dbReference>
<evidence type="ECO:0000313" key="4">
    <source>
        <dbReference type="Proteomes" id="UP000316759"/>
    </source>
</evidence>
<reference evidence="3 4" key="1">
    <citation type="submission" date="2019-04" db="EMBL/GenBank/DDBJ databases">
        <title>Annotation for the trematode Fasciola gigantica.</title>
        <authorList>
            <person name="Choi Y.-J."/>
        </authorList>
    </citation>
    <scope>NUCLEOTIDE SEQUENCE [LARGE SCALE GENOMIC DNA]</scope>
    <source>
        <strain evidence="3">Uganda_cow_1</strain>
    </source>
</reference>
<feature type="region of interest" description="Disordered" evidence="1">
    <location>
        <begin position="23"/>
        <end position="96"/>
    </location>
</feature>
<evidence type="ECO:0000313" key="3">
    <source>
        <dbReference type="EMBL" id="TPP62465.1"/>
    </source>
</evidence>
<proteinExistence type="predicted"/>
<evidence type="ECO:0000256" key="1">
    <source>
        <dbReference type="SAM" id="MobiDB-lite"/>
    </source>
</evidence>
<gene>
    <name evidence="3" type="ORF">FGIG_05844</name>
</gene>
<comment type="caution">
    <text evidence="3">The sequence shown here is derived from an EMBL/GenBank/DDBJ whole genome shotgun (WGS) entry which is preliminary data.</text>
</comment>
<feature type="domain" description="Vps72/YL1 N-terminal" evidence="2">
    <location>
        <begin position="33"/>
        <end position="138"/>
    </location>
</feature>
<dbReference type="InterPro" id="IPR046757">
    <property type="entry name" value="YL1_N"/>
</dbReference>
<dbReference type="AlphaFoldDB" id="A0A504YPA9"/>
<evidence type="ECO:0000259" key="2">
    <source>
        <dbReference type="Pfam" id="PF05764"/>
    </source>
</evidence>
<protein>
    <submittedName>
        <fullName evidence="3">Vacuolar protein sorting associated protein 72</fullName>
    </submittedName>
</protein>
<sequence>FSLVGGLTYPPFWLSLFTEPKRTKTSDITKDAPTMELSAGTTAKSTRGIEKSKAPKVASSETPITFEPRSLRQSTVKASAAEAEKRRSAGSKSTDIRREAMLAEIAQRKNVPEVRRLTQEELLAEAKVTEEINRRSLGNSHVFNPHPFKSHGIIIAIFLLRTRTRYF</sequence>
<accession>A0A504YPA9</accession>
<dbReference type="EMBL" id="SUNJ01006803">
    <property type="protein sequence ID" value="TPP62465.1"/>
    <property type="molecule type" value="Genomic_DNA"/>
</dbReference>
<organism evidence="3 4">
    <name type="scientific">Fasciola gigantica</name>
    <name type="common">Giant liver fluke</name>
    <dbReference type="NCBI Taxonomy" id="46835"/>
    <lineage>
        <taxon>Eukaryota</taxon>
        <taxon>Metazoa</taxon>
        <taxon>Spiralia</taxon>
        <taxon>Lophotrochozoa</taxon>
        <taxon>Platyhelminthes</taxon>
        <taxon>Trematoda</taxon>
        <taxon>Digenea</taxon>
        <taxon>Plagiorchiida</taxon>
        <taxon>Echinostomata</taxon>
        <taxon>Echinostomatoidea</taxon>
        <taxon>Fasciolidae</taxon>
        <taxon>Fasciola</taxon>
    </lineage>
</organism>
<feature type="non-terminal residue" evidence="3">
    <location>
        <position position="1"/>
    </location>
</feature>